<accession>A0A2A2F6C0</accession>
<keyword evidence="9" id="KW-1185">Reference proteome</keyword>
<dbReference type="GO" id="GO:0009288">
    <property type="term" value="C:bacterial-type flagellum"/>
    <property type="evidence" value="ECO:0007669"/>
    <property type="project" value="UniProtKB-SubCell"/>
</dbReference>
<organism evidence="8 9">
    <name type="scientific">Halovibrio salipaludis</name>
    <dbReference type="NCBI Taxonomy" id="2032626"/>
    <lineage>
        <taxon>Bacteria</taxon>
        <taxon>Pseudomonadati</taxon>
        <taxon>Pseudomonadota</taxon>
        <taxon>Gammaproteobacteria</taxon>
        <taxon>Oceanospirillales</taxon>
        <taxon>Halomonadaceae</taxon>
        <taxon>Halovibrio</taxon>
    </lineage>
</organism>
<comment type="similarity">
    <text evidence="1 4">Belongs to the bacterial flagellin family.</text>
</comment>
<dbReference type="Gene3D" id="2.170.280.10">
    <property type="entry name" value="f41 fragment of flagellin, middle domain"/>
    <property type="match status" value="1"/>
</dbReference>
<comment type="function">
    <text evidence="4">Flagellin is the subunit protein which polymerizes to form the filaments of bacterial flagella.</text>
</comment>
<dbReference type="PRINTS" id="PR00207">
    <property type="entry name" value="FLAGELLIN"/>
</dbReference>
<dbReference type="GO" id="GO:0005576">
    <property type="term" value="C:extracellular region"/>
    <property type="evidence" value="ECO:0007669"/>
    <property type="project" value="UniProtKB-SubCell"/>
</dbReference>
<keyword evidence="8" id="KW-0966">Cell projection</keyword>
<keyword evidence="2 4" id="KW-0964">Secreted</keyword>
<dbReference type="AlphaFoldDB" id="A0A2A2F6C0"/>
<reference evidence="8 9" key="1">
    <citation type="submission" date="2017-08" db="EMBL/GenBank/DDBJ databases">
        <title>Halovibrio sewagensis sp. nov., isolated from wastewater of high salinity.</title>
        <authorList>
            <person name="Dong X."/>
            <person name="Zhang G."/>
        </authorList>
    </citation>
    <scope>NUCLEOTIDE SEQUENCE [LARGE SCALE GENOMIC DNA]</scope>
    <source>
        <strain evidence="8 9">YL5-2</strain>
    </source>
</reference>
<evidence type="ECO:0000259" key="6">
    <source>
        <dbReference type="Pfam" id="PF00669"/>
    </source>
</evidence>
<keyword evidence="8" id="KW-0969">Cilium</keyword>
<dbReference type="Gene3D" id="6.10.280.190">
    <property type="match status" value="1"/>
</dbReference>
<dbReference type="PANTHER" id="PTHR42792:SF2">
    <property type="entry name" value="FLAGELLIN"/>
    <property type="match status" value="1"/>
</dbReference>
<dbReference type="EMBL" id="NSKD01000004">
    <property type="protein sequence ID" value="PAU80189.1"/>
    <property type="molecule type" value="Genomic_DNA"/>
</dbReference>
<evidence type="ECO:0000256" key="5">
    <source>
        <dbReference type="SAM" id="Coils"/>
    </source>
</evidence>
<feature type="domain" description="Flagellin N-terminal" evidence="6">
    <location>
        <begin position="5"/>
        <end position="141"/>
    </location>
</feature>
<proteinExistence type="inferred from homology"/>
<evidence type="ECO:0000313" key="9">
    <source>
        <dbReference type="Proteomes" id="UP000218896"/>
    </source>
</evidence>
<dbReference type="Gene3D" id="2.30.220.10">
    <property type="entry name" value="f41 fragment of flagellin, C-terminal domain"/>
    <property type="match status" value="1"/>
</dbReference>
<dbReference type="RefSeq" id="WP_095617806.1">
    <property type="nucleotide sequence ID" value="NZ_NSKD01000004.1"/>
</dbReference>
<dbReference type="SUPFAM" id="SSF64518">
    <property type="entry name" value="Phase 1 flagellin"/>
    <property type="match status" value="1"/>
</dbReference>
<dbReference type="Proteomes" id="UP000218896">
    <property type="component" value="Unassembled WGS sequence"/>
</dbReference>
<evidence type="ECO:0000256" key="1">
    <source>
        <dbReference type="ARBA" id="ARBA00005709"/>
    </source>
</evidence>
<dbReference type="OrthoDB" id="9796789at2"/>
<evidence type="ECO:0000313" key="8">
    <source>
        <dbReference type="EMBL" id="PAU80189.1"/>
    </source>
</evidence>
<dbReference type="InterPro" id="IPR001029">
    <property type="entry name" value="Flagellin_N"/>
</dbReference>
<dbReference type="Pfam" id="PF00700">
    <property type="entry name" value="Flagellin_C"/>
    <property type="match status" value="1"/>
</dbReference>
<name>A0A2A2F6C0_9GAMM</name>
<evidence type="ECO:0000256" key="3">
    <source>
        <dbReference type="ARBA" id="ARBA00023143"/>
    </source>
</evidence>
<keyword evidence="8" id="KW-0282">Flagellum</keyword>
<dbReference type="InterPro" id="IPR001492">
    <property type="entry name" value="Flagellin"/>
</dbReference>
<dbReference type="InterPro" id="IPR046358">
    <property type="entry name" value="Flagellin_C"/>
</dbReference>
<sequence length="497" mass="51244">MALGINTNVASINAQNQLSKSQGQNDQALERLSSGLRINSAKDDAAGLAISTRFESQIGGLNVASRNANDGISLSQTAEGALDEITNNLQRIRDLSVQAANATNSESDRQALNDEVTQRIEEIDRISSETSFNGLNVLDGSLETQDFQVGANVGETIGVDLSQGTKADQVGSIASDSLTVGAAIDDTSSQSLEINGVNIQNSSNFEDGAQKGADSAFAVGAAIEAADIEGLNVQTSTEKTGTLDLTGTDAFNTNNELTVNGTTVLTSSDGNETTGDVVDAINSASGTTGVTASLAEGNNGTTQSGDITLAAEDGRDIQLGGDDNGGTALDITFDSDTINTSTDQTYKGDVSLSSEEAVDLKSSDGAVNTIFTDAGSSTTTLGTDTGEVAVNDNEALEDADISSVTGANDAIFRADAALNSVNELRSELGAVQNRFESTISNLDSNIENLEASNSRIKDADFAAESAKLSQSQVLQQAGISVLSQANQRPQQVLSLLQ</sequence>
<keyword evidence="3 4" id="KW-0975">Bacterial flagellum</keyword>
<dbReference type="PANTHER" id="PTHR42792">
    <property type="entry name" value="FLAGELLIN"/>
    <property type="match status" value="1"/>
</dbReference>
<feature type="domain" description="Flagellin C-terminal" evidence="7">
    <location>
        <begin position="414"/>
        <end position="496"/>
    </location>
</feature>
<evidence type="ECO:0000256" key="4">
    <source>
        <dbReference type="RuleBase" id="RU362073"/>
    </source>
</evidence>
<dbReference type="Pfam" id="PF00669">
    <property type="entry name" value="Flagellin_N"/>
    <property type="match status" value="1"/>
</dbReference>
<feature type="coiled-coil region" evidence="5">
    <location>
        <begin position="414"/>
        <end position="459"/>
    </location>
</feature>
<dbReference type="Gene3D" id="1.20.1330.10">
    <property type="entry name" value="f41 fragment of flagellin, N-terminal domain"/>
    <property type="match status" value="1"/>
</dbReference>
<comment type="subcellular location">
    <subcellularLocation>
        <location evidence="4">Secreted</location>
    </subcellularLocation>
    <subcellularLocation>
        <location evidence="4">Bacterial flagellum</location>
    </subcellularLocation>
</comment>
<dbReference type="GO" id="GO:0005198">
    <property type="term" value="F:structural molecule activity"/>
    <property type="evidence" value="ECO:0007669"/>
    <property type="project" value="UniProtKB-UniRule"/>
</dbReference>
<comment type="caution">
    <text evidence="8">The sequence shown here is derived from an EMBL/GenBank/DDBJ whole genome shotgun (WGS) entry which is preliminary data.</text>
</comment>
<dbReference type="Gene3D" id="6.10.10.10">
    <property type="entry name" value="Flagellar export chaperone, C-terminal domain"/>
    <property type="match status" value="1"/>
</dbReference>
<protein>
    <recommendedName>
        <fullName evidence="4">Flagellin</fullName>
    </recommendedName>
</protein>
<dbReference type="InterPro" id="IPR042187">
    <property type="entry name" value="Flagellin_C_sub2"/>
</dbReference>
<gene>
    <name evidence="8" type="ORF">CK501_11155</name>
</gene>
<keyword evidence="5" id="KW-0175">Coiled coil</keyword>
<evidence type="ECO:0000259" key="7">
    <source>
        <dbReference type="Pfam" id="PF00700"/>
    </source>
</evidence>
<evidence type="ECO:0000256" key="2">
    <source>
        <dbReference type="ARBA" id="ARBA00022525"/>
    </source>
</evidence>